<dbReference type="Gene3D" id="3.50.30.50">
    <property type="entry name" value="Putative cyclase"/>
    <property type="match status" value="1"/>
</dbReference>
<comment type="caution">
    <text evidence="2">The sequence shown here is derived from an EMBL/GenBank/DDBJ whole genome shotgun (WGS) entry which is preliminary data.</text>
</comment>
<dbReference type="PANTHER" id="PTHR31118:SF32">
    <property type="entry name" value="KYNURENINE FORMAMIDASE"/>
    <property type="match status" value="1"/>
</dbReference>
<dbReference type="OrthoDB" id="7108654at2759"/>
<dbReference type="Proteomes" id="UP000620124">
    <property type="component" value="Unassembled WGS sequence"/>
</dbReference>
<dbReference type="GO" id="GO:0004061">
    <property type="term" value="F:arylformamidase activity"/>
    <property type="evidence" value="ECO:0007669"/>
    <property type="project" value="InterPro"/>
</dbReference>
<reference evidence="2" key="1">
    <citation type="submission" date="2020-05" db="EMBL/GenBank/DDBJ databases">
        <title>Mycena genomes resolve the evolution of fungal bioluminescence.</title>
        <authorList>
            <person name="Tsai I.J."/>
        </authorList>
    </citation>
    <scope>NUCLEOTIDE SEQUENCE</scope>
    <source>
        <strain evidence="2">CCC161011</strain>
    </source>
</reference>
<sequence>MQVVDLSHTLKPGMQIYPGDPVFSCSCATTVEKDGYAVRSLSMGSHTGTHVDAPSHFFADGKSIEQIPLSTFIGRALRVDLTYKMPREAITWDDLAPYAPRMASSGVILLLHTGWSQYWCTEKYLEHPFLERAAAEQIMATGVQVVGVDTLSPDETRLDGTGSYGAHQVILGAGGVIAENLTNLHALSGPNYVVHLIPLKIDGSDGSPVRAFASETTS</sequence>
<keyword evidence="3" id="KW-1185">Reference proteome</keyword>
<name>A0A8H6YM11_9AGAR</name>
<organism evidence="2 3">
    <name type="scientific">Mycena venus</name>
    <dbReference type="NCBI Taxonomy" id="2733690"/>
    <lineage>
        <taxon>Eukaryota</taxon>
        <taxon>Fungi</taxon>
        <taxon>Dikarya</taxon>
        <taxon>Basidiomycota</taxon>
        <taxon>Agaricomycotina</taxon>
        <taxon>Agaricomycetes</taxon>
        <taxon>Agaricomycetidae</taxon>
        <taxon>Agaricales</taxon>
        <taxon>Marasmiineae</taxon>
        <taxon>Mycenaceae</taxon>
        <taxon>Mycena</taxon>
    </lineage>
</organism>
<dbReference type="SUPFAM" id="SSF102198">
    <property type="entry name" value="Putative cyclase"/>
    <property type="match status" value="1"/>
</dbReference>
<evidence type="ECO:0000313" key="3">
    <source>
        <dbReference type="Proteomes" id="UP000620124"/>
    </source>
</evidence>
<dbReference type="InterPro" id="IPR037175">
    <property type="entry name" value="KFase_sf"/>
</dbReference>
<proteinExistence type="inferred from homology"/>
<gene>
    <name evidence="2" type="ORF">MVEN_00588000</name>
</gene>
<evidence type="ECO:0000313" key="2">
    <source>
        <dbReference type="EMBL" id="KAF7362408.1"/>
    </source>
</evidence>
<evidence type="ECO:0000256" key="1">
    <source>
        <dbReference type="ARBA" id="ARBA00007865"/>
    </source>
</evidence>
<dbReference type="Pfam" id="PF04199">
    <property type="entry name" value="Cyclase"/>
    <property type="match status" value="1"/>
</dbReference>
<dbReference type="GO" id="GO:0019441">
    <property type="term" value="P:L-tryptophan catabolic process to kynurenine"/>
    <property type="evidence" value="ECO:0007669"/>
    <property type="project" value="InterPro"/>
</dbReference>
<dbReference type="PANTHER" id="PTHR31118">
    <property type="entry name" value="CYCLASE-LIKE PROTEIN 2"/>
    <property type="match status" value="1"/>
</dbReference>
<protein>
    <submittedName>
        <fullName evidence="2">Putative cyclase</fullName>
    </submittedName>
</protein>
<dbReference type="AlphaFoldDB" id="A0A8H6YM11"/>
<accession>A0A8H6YM11</accession>
<dbReference type="EMBL" id="JACAZI010000004">
    <property type="protein sequence ID" value="KAF7362408.1"/>
    <property type="molecule type" value="Genomic_DNA"/>
</dbReference>
<comment type="similarity">
    <text evidence="1">Belongs to the Cyclase 1 superfamily.</text>
</comment>
<dbReference type="InterPro" id="IPR007325">
    <property type="entry name" value="KFase/CYL"/>
</dbReference>